<dbReference type="SUPFAM" id="SSF51658">
    <property type="entry name" value="Xylose isomerase-like"/>
    <property type="match status" value="1"/>
</dbReference>
<dbReference type="GO" id="GO:0008270">
    <property type="term" value="F:zinc ion binding"/>
    <property type="evidence" value="ECO:0007669"/>
    <property type="project" value="InterPro"/>
</dbReference>
<protein>
    <submittedName>
        <fullName evidence="2">Sugar phosphate isomerase/epimerase</fullName>
    </submittedName>
</protein>
<evidence type="ECO:0000313" key="3">
    <source>
        <dbReference type="Proteomes" id="UP000198304"/>
    </source>
</evidence>
<dbReference type="SMART" id="SM00518">
    <property type="entry name" value="AP2Ec"/>
    <property type="match status" value="1"/>
</dbReference>
<evidence type="ECO:0000259" key="1">
    <source>
        <dbReference type="Pfam" id="PF01261"/>
    </source>
</evidence>
<dbReference type="EMBL" id="FZOJ01000005">
    <property type="protein sequence ID" value="SNS17158.1"/>
    <property type="molecule type" value="Genomic_DNA"/>
</dbReference>
<proteinExistence type="predicted"/>
<dbReference type="InterPro" id="IPR036237">
    <property type="entry name" value="Xyl_isomerase-like_sf"/>
</dbReference>
<dbReference type="AlphaFoldDB" id="A0A239CBW8"/>
<dbReference type="InterPro" id="IPR001719">
    <property type="entry name" value="AP_endonuc_2"/>
</dbReference>
<evidence type="ECO:0000313" key="2">
    <source>
        <dbReference type="EMBL" id="SNS17158.1"/>
    </source>
</evidence>
<feature type="domain" description="Xylose isomerase-like TIM barrel" evidence="1">
    <location>
        <begin position="46"/>
        <end position="250"/>
    </location>
</feature>
<sequence length="260" mass="30624">MKVGTGIYLEKFSKNPNFYRNEYQCLEIQDFVMPDNLGKNRHALVNKYNTMLKNYKGILSVHGPYIDLHPTSFDPLIRDVCMQRYRQVLSVAKNLNAKYVILHSDYEPIKEYNGYEDYLLQQNIIFWEEFIKEFETLKITAVIENIHNKDGSLIKNIIDAVNSPYLGACLDTGHAYALGKSDITTWVEYYGQRLRYIHLHDNHGAQDQHLPLGEGSIDFKNFFRKLREIRYDSLLICEIFGEINIQRQNLKQLEHFMCNR</sequence>
<dbReference type="RefSeq" id="WP_176431241.1">
    <property type="nucleotide sequence ID" value="NZ_FZOJ01000005.1"/>
</dbReference>
<dbReference type="GO" id="GO:0006281">
    <property type="term" value="P:DNA repair"/>
    <property type="evidence" value="ECO:0007669"/>
    <property type="project" value="InterPro"/>
</dbReference>
<dbReference type="GO" id="GO:0003677">
    <property type="term" value="F:DNA binding"/>
    <property type="evidence" value="ECO:0007669"/>
    <property type="project" value="InterPro"/>
</dbReference>
<dbReference type="Gene3D" id="3.20.20.150">
    <property type="entry name" value="Divalent-metal-dependent TIM barrel enzymes"/>
    <property type="match status" value="1"/>
</dbReference>
<name>A0A239CBW8_9FIRM</name>
<accession>A0A239CBW8</accession>
<dbReference type="Proteomes" id="UP000198304">
    <property type="component" value="Unassembled WGS sequence"/>
</dbReference>
<dbReference type="InterPro" id="IPR050312">
    <property type="entry name" value="IolE/XylAMocC-like"/>
</dbReference>
<reference evidence="2 3" key="1">
    <citation type="submission" date="2017-06" db="EMBL/GenBank/DDBJ databases">
        <authorList>
            <person name="Kim H.J."/>
            <person name="Triplett B.A."/>
        </authorList>
    </citation>
    <scope>NUCLEOTIDE SEQUENCE [LARGE SCALE GENOMIC DNA]</scope>
    <source>
        <strain evidence="2 3">SCA</strain>
    </source>
</reference>
<dbReference type="PANTHER" id="PTHR12110">
    <property type="entry name" value="HYDROXYPYRUVATE ISOMERASE"/>
    <property type="match status" value="1"/>
</dbReference>
<dbReference type="Pfam" id="PF01261">
    <property type="entry name" value="AP_endonuc_2"/>
    <property type="match status" value="1"/>
</dbReference>
<keyword evidence="3" id="KW-1185">Reference proteome</keyword>
<keyword evidence="2" id="KW-0413">Isomerase</keyword>
<dbReference type="InterPro" id="IPR013022">
    <property type="entry name" value="Xyl_isomerase-like_TIM-brl"/>
</dbReference>
<dbReference type="GO" id="GO:0016853">
    <property type="term" value="F:isomerase activity"/>
    <property type="evidence" value="ECO:0007669"/>
    <property type="project" value="UniProtKB-KW"/>
</dbReference>
<gene>
    <name evidence="2" type="ORF">SAMN05446037_100598</name>
</gene>
<organism evidence="2 3">
    <name type="scientific">Anaerovirgula multivorans</name>
    <dbReference type="NCBI Taxonomy" id="312168"/>
    <lineage>
        <taxon>Bacteria</taxon>
        <taxon>Bacillati</taxon>
        <taxon>Bacillota</taxon>
        <taxon>Clostridia</taxon>
        <taxon>Peptostreptococcales</taxon>
        <taxon>Natronincolaceae</taxon>
        <taxon>Anaerovirgula</taxon>
    </lineage>
</organism>